<reference evidence="4 5" key="1">
    <citation type="submission" date="2020-04" db="EMBL/GenBank/DDBJ databases">
        <title>FDA dAtabase for Regulatory Grade micrObial Sequences (FDA-ARGOS): Supporting development and validation of Infectious Disease Dx tests.</title>
        <authorList>
            <person name="Sciortino C."/>
            <person name="Tallon L."/>
            <person name="Sadzewicz L."/>
            <person name="Vavikolanu K."/>
            <person name="Mehta A."/>
            <person name="Aluvathingal J."/>
            <person name="Nadendla S."/>
            <person name="Nandy P."/>
            <person name="Geyer C."/>
            <person name="Yan Y."/>
            <person name="Sichtig H."/>
        </authorList>
    </citation>
    <scope>NUCLEOTIDE SEQUENCE [LARGE SCALE GENOMIC DNA]</scope>
    <source>
        <strain evidence="4 5">FDAARGOS_633</strain>
    </source>
</reference>
<evidence type="ECO:0000313" key="4">
    <source>
        <dbReference type="EMBL" id="QIX20738.1"/>
    </source>
</evidence>
<dbReference type="PROSITE" id="PS51257">
    <property type="entry name" value="PROKAR_LIPOPROTEIN"/>
    <property type="match status" value="1"/>
</dbReference>
<feature type="region of interest" description="Disordered" evidence="1">
    <location>
        <begin position="174"/>
        <end position="196"/>
    </location>
</feature>
<proteinExistence type="predicted"/>
<feature type="signal peptide" evidence="2">
    <location>
        <begin position="1"/>
        <end position="31"/>
    </location>
</feature>
<evidence type="ECO:0000259" key="3">
    <source>
        <dbReference type="Pfam" id="PF08291"/>
    </source>
</evidence>
<dbReference type="EMBL" id="CP050898">
    <property type="protein sequence ID" value="QIX20738.1"/>
    <property type="molecule type" value="Genomic_DNA"/>
</dbReference>
<dbReference type="AlphaFoldDB" id="A0A6H0ZIW1"/>
<dbReference type="Pfam" id="PF08291">
    <property type="entry name" value="Peptidase_M15_3"/>
    <property type="match status" value="1"/>
</dbReference>
<dbReference type="Gene3D" id="3.30.1380.10">
    <property type="match status" value="1"/>
</dbReference>
<dbReference type="Proteomes" id="UP000500870">
    <property type="component" value="Chromosome 1"/>
</dbReference>
<dbReference type="InterPro" id="IPR009045">
    <property type="entry name" value="Zn_M74/Hedgehog-like"/>
</dbReference>
<sequence length="420" mass="43108">MKTVEGAKGRVSCRRLVIAVSLLGLSGCVSAVTDEEMAATAKKPEVAGQQKQQMAATAAPAAGAQQGHYVDPAVASAAGATTAPAQHQAAGGPAQGYGAAADIAGLTTQPTGISAGTSSIYSTASAVPSPAATAPGAAAAGVPSQKITPALSSVYSAPVQVAQPQPVSAPVAVPSAAQVPEQHSENRQPAAVPVPQTASEQLASVQPATSAAMGDEKQEGEGKGVTLAAFFAGAAKKRLPKMIESGSAGGTQVAALPGAADKTMGIALSGRSMMSDEFDDAHLDEEDDEPTGLMKLASLSGLTRVAPNGLFLQTDRVEVGCFKPELISMIKDVERHYNSPAIVTSGYRPPKGIRQGSKHYTCDAADIQIKGVSKWELATYLRSLPNRGGVGTYCHTESVHMDTGEPRDWNWRCRRTAVRK</sequence>
<gene>
    <name evidence="4" type="ORF">FOB41_06100</name>
</gene>
<dbReference type="InterPro" id="IPR013230">
    <property type="entry name" value="Peptidase_M15A_C"/>
</dbReference>
<keyword evidence="2" id="KW-0732">Signal</keyword>
<evidence type="ECO:0000256" key="2">
    <source>
        <dbReference type="SAM" id="SignalP"/>
    </source>
</evidence>
<evidence type="ECO:0000256" key="1">
    <source>
        <dbReference type="SAM" id="MobiDB-lite"/>
    </source>
</evidence>
<name>A0A6H0ZIW1_9HYPH</name>
<feature type="domain" description="Peptidase M15A C-terminal" evidence="3">
    <location>
        <begin position="306"/>
        <end position="402"/>
    </location>
</feature>
<feature type="chain" id="PRO_5026302513" evidence="2">
    <location>
        <begin position="32"/>
        <end position="420"/>
    </location>
</feature>
<dbReference type="SUPFAM" id="SSF55166">
    <property type="entry name" value="Hedgehog/DD-peptidase"/>
    <property type="match status" value="1"/>
</dbReference>
<accession>A0A6H0ZIW1</accession>
<dbReference type="RefSeq" id="WP_037092491.1">
    <property type="nucleotide sequence ID" value="NZ_CP050898.1"/>
</dbReference>
<protein>
    <submittedName>
        <fullName evidence="4">DUF882 domain-containing protein</fullName>
    </submittedName>
</protein>
<organism evidence="4 5">
    <name type="scientific">Agrobacterium pusense</name>
    <dbReference type="NCBI Taxonomy" id="648995"/>
    <lineage>
        <taxon>Bacteria</taxon>
        <taxon>Pseudomonadati</taxon>
        <taxon>Pseudomonadota</taxon>
        <taxon>Alphaproteobacteria</taxon>
        <taxon>Hyphomicrobiales</taxon>
        <taxon>Rhizobiaceae</taxon>
        <taxon>Rhizobium/Agrobacterium group</taxon>
        <taxon>Agrobacterium</taxon>
    </lineage>
</organism>
<evidence type="ECO:0000313" key="5">
    <source>
        <dbReference type="Proteomes" id="UP000500870"/>
    </source>
</evidence>